<dbReference type="SUPFAM" id="SSF49303">
    <property type="entry name" value="beta-Galactosidase/glucuronidase domain"/>
    <property type="match status" value="1"/>
</dbReference>
<evidence type="ECO:0000256" key="3">
    <source>
        <dbReference type="ARBA" id="ARBA00023295"/>
    </source>
</evidence>
<evidence type="ECO:0000259" key="8">
    <source>
        <dbReference type="Pfam" id="PF22666"/>
    </source>
</evidence>
<gene>
    <name evidence="9" type="ORF">KB449_32875</name>
</gene>
<dbReference type="Pfam" id="PF06439">
    <property type="entry name" value="3keto-disac_hyd"/>
    <property type="match status" value="2"/>
</dbReference>
<dbReference type="InterPro" id="IPR017853">
    <property type="entry name" value="GH"/>
</dbReference>
<evidence type="ECO:0000259" key="5">
    <source>
        <dbReference type="Pfam" id="PF00703"/>
    </source>
</evidence>
<organism evidence="9 10">
    <name type="scientific">Cohnella hashimotonis</name>
    <dbReference type="NCBI Taxonomy" id="2826895"/>
    <lineage>
        <taxon>Bacteria</taxon>
        <taxon>Bacillati</taxon>
        <taxon>Bacillota</taxon>
        <taxon>Bacilli</taxon>
        <taxon>Bacillales</taxon>
        <taxon>Paenibacillaceae</taxon>
        <taxon>Cohnella</taxon>
    </lineage>
</organism>
<feature type="chain" id="PRO_5047413089" evidence="4">
    <location>
        <begin position="28"/>
        <end position="1228"/>
    </location>
</feature>
<dbReference type="Pfam" id="PF02836">
    <property type="entry name" value="Glyco_hydro_2_C"/>
    <property type="match status" value="1"/>
</dbReference>
<keyword evidence="2" id="KW-0378">Hydrolase</keyword>
<dbReference type="InterPro" id="IPR006103">
    <property type="entry name" value="Glyco_hydro_2_cat"/>
</dbReference>
<dbReference type="InterPro" id="IPR013783">
    <property type="entry name" value="Ig-like_fold"/>
</dbReference>
<dbReference type="SUPFAM" id="SSF51445">
    <property type="entry name" value="(Trans)glycosidases"/>
    <property type="match status" value="1"/>
</dbReference>
<keyword evidence="10" id="KW-1185">Reference proteome</keyword>
<dbReference type="Gene3D" id="2.60.120.260">
    <property type="entry name" value="Galactose-binding domain-like"/>
    <property type="match status" value="1"/>
</dbReference>
<dbReference type="EMBL" id="JAGRPV010000001">
    <property type="protein sequence ID" value="MDI4649767.1"/>
    <property type="molecule type" value="Genomic_DNA"/>
</dbReference>
<dbReference type="InterPro" id="IPR013320">
    <property type="entry name" value="ConA-like_dom_sf"/>
</dbReference>
<sequence length="1228" mass="132159">MGISTSTNAYTRLIQVLICCSLLIAYAAVAPKPAAAAGERESASLNGIWDFYPNGGTTRYDIVVPSYWDEAENFGYPSSWATLNYGVYKRNFTIPSSMSGKEIFLDFDQIAPLAKVFVNGTQIATDTNGYLMTRLPYKLDITSVANAGASNTLEVRVWGLQSFPSDAIESGTGKPMYPIGLDNMPWGQGRGIKDDVRLVAYPKLYIADTQVVTNLQNNTDPSDDVIQIVTTVVNKTSTSQTATVKSAATLVGGTLEKSFADQSVTVPAGGTQTVVWNNISWTNAKYWWTHDPKLYNLAVSLVQSGATVDSSTTRFGFRQFAKTSNYFQLNGIKTNLRGDALQFNWRAGSAHGSVPSASQSFKDSNIAQVKKLMDEWVKTYNVARTHVGGAIDELYDYADEIGLLIIDETPFWQYQKTQGFGTTALSNVSKWTSQWVAARRNHPSIVMWSGGNENWGTESSLLPVVTTAIQSADTSRPIMQDDLETDWEQNKHYSTGYAFGNLNTASMYSLYTNNATKPRGEGEAFTPSQGWPVLNADGTYNSTANQTVGTHDHLNDDIVSQAVWHRATDRMVRAMRYAGFADIRYYADWIYAYEPIEATLYPTWSDMTAPGVKPVKIDRPVVNVFSSAYPTVVQSDSYEYTKNSFSPVAAFDKDGDNNNRIGVAPVVFAAGSAANRTIIVYNDEQRDGTAINVNWEAGYVDPATNAYTSFQTGSFAATVAYGSKTEQAISFSVPTGVSAKWLTLKLTASKGGVQKFQETNKLGAIGSVPAPKISVTPAINVGVKNPSNAAQLHKIKLINKGGGLSTNWSVIGQGGYLTLTQTSGNLRGEHELYFTINTNGLAPNTAHTRTLTFTEASGSSTSVVISFTTDASPGAGATGAFTDDFEDGSAADWTTNGGTWSVATDGSKVFRQTDAAATNVSALNGSSTLTDYELSAKVKATSLGSLAGIGLNARFQDTSNTYNFQYYTVGNLIKIQKAVGGTWTTLASKAYTFNTGTWYTFKAVAVGSTLEFWVNGVKELTATDTTFASGQFGLNAHRADASFDDVVVSPVLLADDFEDGNANGWTTAGGTWATATDGTYVYRQSDNTAANVHAIAGSAGWDNYTVSARVKAGSFNGTYSGIGLDARYQDANNQYNFTYYGGGAGTGSTLKISKCIGGTWSDLVTVPFTMTTGTWYTFQAVANGSSLSFWVNGTQMLSVTDSSLSTGKAGLSSHRAQSSFDDVKVLDL</sequence>
<feature type="domain" description="3-keto-alpha-glucoside-1,2-lyase/3-keto-2-hydroxy-glucal hydratase" evidence="7">
    <location>
        <begin position="1057"/>
        <end position="1225"/>
    </location>
</feature>
<evidence type="ECO:0000259" key="7">
    <source>
        <dbReference type="Pfam" id="PF06439"/>
    </source>
</evidence>
<name>A0ABT6TVE6_9BACL</name>
<reference evidence="9" key="1">
    <citation type="submission" date="2023-04" db="EMBL/GenBank/DDBJ databases">
        <title>Comparative genomic analysis of Cohnella hashimotonis sp. nov., isolated from the International Space Station.</title>
        <authorList>
            <person name="Venkateswaran K."/>
            <person name="Simpson A."/>
        </authorList>
    </citation>
    <scope>NUCLEOTIDE SEQUENCE</scope>
    <source>
        <strain evidence="9">F6_2S_P_1</strain>
    </source>
</reference>
<dbReference type="InterPro" id="IPR008979">
    <property type="entry name" value="Galactose-bd-like_sf"/>
</dbReference>
<evidence type="ECO:0000256" key="2">
    <source>
        <dbReference type="ARBA" id="ARBA00022801"/>
    </source>
</evidence>
<dbReference type="Pfam" id="PF00703">
    <property type="entry name" value="Glyco_hydro_2"/>
    <property type="match status" value="1"/>
</dbReference>
<feature type="domain" description="Beta-mannosidase-like galactose-binding" evidence="8">
    <location>
        <begin position="83"/>
        <end position="157"/>
    </location>
</feature>
<dbReference type="SUPFAM" id="SSF49899">
    <property type="entry name" value="Concanavalin A-like lectins/glucanases"/>
    <property type="match status" value="1"/>
</dbReference>
<dbReference type="PANTHER" id="PTHR42732">
    <property type="entry name" value="BETA-GALACTOSIDASE"/>
    <property type="match status" value="1"/>
</dbReference>
<evidence type="ECO:0000256" key="1">
    <source>
        <dbReference type="ARBA" id="ARBA00007401"/>
    </source>
</evidence>
<proteinExistence type="inferred from homology"/>
<feature type="domain" description="Glycoside hydrolase family 2 catalytic" evidence="6">
    <location>
        <begin position="379"/>
        <end position="485"/>
    </location>
</feature>
<dbReference type="Gene3D" id="2.60.120.560">
    <property type="entry name" value="Exo-inulinase, domain 1"/>
    <property type="match status" value="2"/>
</dbReference>
<keyword evidence="4" id="KW-0732">Signal</keyword>
<comment type="caution">
    <text evidence="9">The sequence shown here is derived from an EMBL/GenBank/DDBJ whole genome shotgun (WGS) entry which is preliminary data.</text>
</comment>
<evidence type="ECO:0000313" key="10">
    <source>
        <dbReference type="Proteomes" id="UP001161691"/>
    </source>
</evidence>
<dbReference type="InterPro" id="IPR051913">
    <property type="entry name" value="GH2_Domain-Containing"/>
</dbReference>
<feature type="domain" description="3-keto-alpha-glucoside-1,2-lyase/3-keto-2-hydroxy-glucal hydratase" evidence="7">
    <location>
        <begin position="881"/>
        <end position="1048"/>
    </location>
</feature>
<dbReference type="InterPro" id="IPR010496">
    <property type="entry name" value="AL/BT2_dom"/>
</dbReference>
<protein>
    <submittedName>
        <fullName evidence="9">DUF1080 domain-containing protein</fullName>
    </submittedName>
</protein>
<feature type="signal peptide" evidence="4">
    <location>
        <begin position="1"/>
        <end position="27"/>
    </location>
</feature>
<dbReference type="RefSeq" id="WP_282912375.1">
    <property type="nucleotide sequence ID" value="NZ_JAGRPV010000001.1"/>
</dbReference>
<evidence type="ECO:0000256" key="4">
    <source>
        <dbReference type="SAM" id="SignalP"/>
    </source>
</evidence>
<dbReference type="Pfam" id="PF22666">
    <property type="entry name" value="Glyco_hydro_2_N2"/>
    <property type="match status" value="1"/>
</dbReference>
<evidence type="ECO:0000259" key="6">
    <source>
        <dbReference type="Pfam" id="PF02836"/>
    </source>
</evidence>
<dbReference type="Proteomes" id="UP001161691">
    <property type="component" value="Unassembled WGS sequence"/>
</dbReference>
<dbReference type="InterPro" id="IPR036156">
    <property type="entry name" value="Beta-gal/glucu_dom_sf"/>
</dbReference>
<dbReference type="Gene3D" id="2.60.40.10">
    <property type="entry name" value="Immunoglobulins"/>
    <property type="match status" value="1"/>
</dbReference>
<keyword evidence="3" id="KW-0326">Glycosidase</keyword>
<feature type="domain" description="Glycoside hydrolase family 2 immunoglobulin-like beta-sandwich" evidence="5">
    <location>
        <begin position="205"/>
        <end position="318"/>
    </location>
</feature>
<evidence type="ECO:0000313" key="9">
    <source>
        <dbReference type="EMBL" id="MDI4649767.1"/>
    </source>
</evidence>
<accession>A0ABT6TVE6</accession>
<comment type="similarity">
    <text evidence="1">Belongs to the glycosyl hydrolase 2 family.</text>
</comment>
<dbReference type="Gene3D" id="3.20.20.80">
    <property type="entry name" value="Glycosidases"/>
    <property type="match status" value="1"/>
</dbReference>
<dbReference type="PANTHER" id="PTHR42732:SF1">
    <property type="entry name" value="BETA-MANNOSIDASE"/>
    <property type="match status" value="1"/>
</dbReference>
<dbReference type="SUPFAM" id="SSF49785">
    <property type="entry name" value="Galactose-binding domain-like"/>
    <property type="match status" value="1"/>
</dbReference>
<dbReference type="InterPro" id="IPR054593">
    <property type="entry name" value="Beta-mannosidase-like_N2"/>
</dbReference>
<dbReference type="InterPro" id="IPR006102">
    <property type="entry name" value="Ig-like_GH2"/>
</dbReference>